<keyword evidence="4" id="KW-1003">Cell membrane</keyword>
<dbReference type="PROSITE" id="PS50893">
    <property type="entry name" value="ABC_TRANSPORTER_2"/>
    <property type="match status" value="2"/>
</dbReference>
<dbReference type="Pfam" id="PF00005">
    <property type="entry name" value="ABC_tran"/>
    <property type="match status" value="2"/>
</dbReference>
<comment type="subcellular location">
    <subcellularLocation>
        <location evidence="1">Cell membrane</location>
        <topology evidence="1">Peripheral membrane protein</topology>
    </subcellularLocation>
</comment>
<dbReference type="NCBIfam" id="NF007739">
    <property type="entry name" value="PRK10419.1"/>
    <property type="match status" value="2"/>
</dbReference>
<dbReference type="SUPFAM" id="SSF52540">
    <property type="entry name" value="P-loop containing nucleoside triphosphate hydrolases"/>
    <property type="match status" value="2"/>
</dbReference>
<dbReference type="PROSITE" id="PS00211">
    <property type="entry name" value="ABC_TRANSPORTER_1"/>
    <property type="match status" value="2"/>
</dbReference>
<dbReference type="RefSeq" id="WP_311034943.1">
    <property type="nucleotide sequence ID" value="NZ_CP117522.1"/>
</dbReference>
<evidence type="ECO:0000256" key="1">
    <source>
        <dbReference type="ARBA" id="ARBA00004202"/>
    </source>
</evidence>
<feature type="domain" description="ABC transporter" evidence="8">
    <location>
        <begin position="11"/>
        <end position="259"/>
    </location>
</feature>
<dbReference type="InterPro" id="IPR027417">
    <property type="entry name" value="P-loop_NTPase"/>
</dbReference>
<evidence type="ECO:0000313" key="10">
    <source>
        <dbReference type="Proteomes" id="UP001305606"/>
    </source>
</evidence>
<feature type="domain" description="ABC transporter" evidence="8">
    <location>
        <begin position="290"/>
        <end position="534"/>
    </location>
</feature>
<evidence type="ECO:0000256" key="3">
    <source>
        <dbReference type="ARBA" id="ARBA00022448"/>
    </source>
</evidence>
<sequence length="549" mass="58596">MTTDTAPLLSIRGLRVSYRAGDGAPPAVRGVDLDIAPGEVVALVGESGSGKSTTAHAVIGLLPPGGRVDGGRILFDGTDLAAAGDRELRARRGRDIGLIPQDPMVSLNPVQRIGRQVAEVLLIHGLADRASAPAEAVRILGQAGLPDPEVRARQYPHELSGGMRQRVLIAIAVAARPRLVIADEPTSALDVTVQRRILDHIETLTRQAGTAVLLITHDLGVAADRARRIAVMSEGEIVESGPAHQVLTAPRHPYTRRLLASAPSVATEPVRVRVREAAAGEPAAEGADLVVAEGLVKEFAPRGRARVRAVDGVDFRIRRGESFALVGESGSGKSTTARMVARLTDPTEGRIRFDGQDITALSGAALRRLRRRVQLVYQNPYSSLDPRRSVADAVTEPLRAFRVGDRAARLRRAAELLDRVALPATTLRRRPGELSGGQRQRVAIARALALSPDLVICDEPVSALDVSVQARILELLAEFQRDLGLSYLFISHDLAVVRQIADRVGVMRGGRLLETGTADEVFASPSHPYTEELLAAIPGGRHAAPARSA</sequence>
<evidence type="ECO:0000259" key="8">
    <source>
        <dbReference type="PROSITE" id="PS50893"/>
    </source>
</evidence>
<organism evidence="9 10">
    <name type="scientific">Streptomyces luomodiensis</name>
    <dbReference type="NCBI Taxonomy" id="3026192"/>
    <lineage>
        <taxon>Bacteria</taxon>
        <taxon>Bacillati</taxon>
        <taxon>Actinomycetota</taxon>
        <taxon>Actinomycetes</taxon>
        <taxon>Kitasatosporales</taxon>
        <taxon>Streptomycetaceae</taxon>
        <taxon>Streptomyces</taxon>
    </lineage>
</organism>
<dbReference type="Proteomes" id="UP001305606">
    <property type="component" value="Chromosome"/>
</dbReference>
<comment type="similarity">
    <text evidence="2">Belongs to the ABC transporter superfamily.</text>
</comment>
<dbReference type="NCBIfam" id="NF008453">
    <property type="entry name" value="PRK11308.1"/>
    <property type="match status" value="2"/>
</dbReference>
<keyword evidence="5" id="KW-0547">Nucleotide-binding</keyword>
<reference evidence="9 10" key="1">
    <citation type="submission" date="2023-02" db="EMBL/GenBank/DDBJ databases">
        <title>Streptomyces sp. SCA4-21 with antifungal activity against Fusarium oxysporum f. sp. cubense, Streptomyces sp. SCA2-17 with antifungal activity against Fusarium oxysporum f. sp. cubense.</title>
        <authorList>
            <person name="Qi D."/>
        </authorList>
    </citation>
    <scope>NUCLEOTIDE SEQUENCE [LARGE SCALE GENOMIC DNA]</scope>
    <source>
        <strain evidence="9 10">SCA4-21</strain>
    </source>
</reference>
<protein>
    <submittedName>
        <fullName evidence="9">ABC transporter ATP-binding protein</fullName>
    </submittedName>
</protein>
<dbReference type="PANTHER" id="PTHR43297">
    <property type="entry name" value="OLIGOPEPTIDE TRANSPORT ATP-BINDING PROTEIN APPD"/>
    <property type="match status" value="1"/>
</dbReference>
<keyword evidence="7" id="KW-0472">Membrane</keyword>
<evidence type="ECO:0000256" key="6">
    <source>
        <dbReference type="ARBA" id="ARBA00022840"/>
    </source>
</evidence>
<dbReference type="InterPro" id="IPR003593">
    <property type="entry name" value="AAA+_ATPase"/>
</dbReference>
<dbReference type="EMBL" id="CP117522">
    <property type="protein sequence ID" value="WNE95616.1"/>
    <property type="molecule type" value="Genomic_DNA"/>
</dbReference>
<evidence type="ECO:0000256" key="7">
    <source>
        <dbReference type="ARBA" id="ARBA00023136"/>
    </source>
</evidence>
<dbReference type="InterPro" id="IPR017871">
    <property type="entry name" value="ABC_transporter-like_CS"/>
</dbReference>
<keyword evidence="6 9" id="KW-0067">ATP-binding</keyword>
<dbReference type="GO" id="GO:0005524">
    <property type="term" value="F:ATP binding"/>
    <property type="evidence" value="ECO:0007669"/>
    <property type="project" value="UniProtKB-KW"/>
</dbReference>
<dbReference type="InterPro" id="IPR013563">
    <property type="entry name" value="Oligopep_ABC_C"/>
</dbReference>
<dbReference type="Gene3D" id="3.40.50.300">
    <property type="entry name" value="P-loop containing nucleotide triphosphate hydrolases"/>
    <property type="match status" value="2"/>
</dbReference>
<evidence type="ECO:0000256" key="4">
    <source>
        <dbReference type="ARBA" id="ARBA00022475"/>
    </source>
</evidence>
<name>A0ABY9UST7_9ACTN</name>
<evidence type="ECO:0000313" key="9">
    <source>
        <dbReference type="EMBL" id="WNE95616.1"/>
    </source>
</evidence>
<keyword evidence="10" id="KW-1185">Reference proteome</keyword>
<gene>
    <name evidence="9" type="ORF">PS467_09850</name>
</gene>
<evidence type="ECO:0000256" key="5">
    <source>
        <dbReference type="ARBA" id="ARBA00022741"/>
    </source>
</evidence>
<keyword evidence="3" id="KW-0813">Transport</keyword>
<dbReference type="SMART" id="SM00382">
    <property type="entry name" value="AAA"/>
    <property type="match status" value="2"/>
</dbReference>
<dbReference type="InterPro" id="IPR003439">
    <property type="entry name" value="ABC_transporter-like_ATP-bd"/>
</dbReference>
<evidence type="ECO:0000256" key="2">
    <source>
        <dbReference type="ARBA" id="ARBA00005417"/>
    </source>
</evidence>
<accession>A0ABY9UST7</accession>
<proteinExistence type="inferred from homology"/>
<dbReference type="Pfam" id="PF08352">
    <property type="entry name" value="oligo_HPY"/>
    <property type="match status" value="2"/>
</dbReference>
<dbReference type="PANTHER" id="PTHR43297:SF2">
    <property type="entry name" value="DIPEPTIDE TRANSPORT ATP-BINDING PROTEIN DPPD"/>
    <property type="match status" value="1"/>
</dbReference>
<dbReference type="InterPro" id="IPR050388">
    <property type="entry name" value="ABC_Ni/Peptide_Import"/>
</dbReference>
<dbReference type="CDD" id="cd03257">
    <property type="entry name" value="ABC_NikE_OppD_transporters"/>
    <property type="match status" value="2"/>
</dbReference>